<proteinExistence type="predicted"/>
<dbReference type="RefSeq" id="WP_125012681.1">
    <property type="nucleotide sequence ID" value="NZ_RQVR01000008.1"/>
</dbReference>
<dbReference type="Proteomes" id="UP000271937">
    <property type="component" value="Unassembled WGS sequence"/>
</dbReference>
<feature type="compositionally biased region" description="Low complexity" evidence="1">
    <location>
        <begin position="49"/>
        <end position="60"/>
    </location>
</feature>
<feature type="transmembrane region" description="Helical" evidence="2">
    <location>
        <begin position="12"/>
        <end position="31"/>
    </location>
</feature>
<keyword evidence="2" id="KW-0812">Transmembrane</keyword>
<dbReference type="EMBL" id="RQVR01000008">
    <property type="protein sequence ID" value="RRJ91447.1"/>
    <property type="molecule type" value="Genomic_DNA"/>
</dbReference>
<dbReference type="OrthoDB" id="1123055at2"/>
<dbReference type="InterPro" id="IPR032272">
    <property type="entry name" value="DUF4834"/>
</dbReference>
<evidence type="ECO:0000256" key="2">
    <source>
        <dbReference type="SAM" id="Phobius"/>
    </source>
</evidence>
<sequence length="89" mass="10499">MQYASLDGILRTIITIVCIYYLLKFIGKLLFPIMVKTVVNKAQENFQQQQQNYQRTQNNQSDFVNTTAKSDKPREKKKVGEYIDYEEID</sequence>
<feature type="compositionally biased region" description="Basic and acidic residues" evidence="1">
    <location>
        <begin position="69"/>
        <end position="81"/>
    </location>
</feature>
<reference evidence="3 4" key="1">
    <citation type="submission" date="2018-11" db="EMBL/GenBank/DDBJ databases">
        <title>Flavobacterium sp. nov., YIM 102600 draft genome.</title>
        <authorList>
            <person name="Li G."/>
            <person name="Jiang Y."/>
        </authorList>
    </citation>
    <scope>NUCLEOTIDE SEQUENCE [LARGE SCALE GENOMIC DNA]</scope>
    <source>
        <strain evidence="3 4">YIM 102600</strain>
    </source>
</reference>
<keyword evidence="2" id="KW-1133">Transmembrane helix</keyword>
<evidence type="ECO:0000256" key="1">
    <source>
        <dbReference type="SAM" id="MobiDB-lite"/>
    </source>
</evidence>
<dbReference type="Pfam" id="PF16118">
    <property type="entry name" value="DUF4834"/>
    <property type="match status" value="1"/>
</dbReference>
<evidence type="ECO:0000313" key="3">
    <source>
        <dbReference type="EMBL" id="RRJ91447.1"/>
    </source>
</evidence>
<gene>
    <name evidence="3" type="ORF">EG849_08620</name>
</gene>
<keyword evidence="4" id="KW-1185">Reference proteome</keyword>
<keyword evidence="2" id="KW-0472">Membrane</keyword>
<evidence type="ECO:0000313" key="4">
    <source>
        <dbReference type="Proteomes" id="UP000271937"/>
    </source>
</evidence>
<name>A0A3P3WAR4_9FLAO</name>
<protein>
    <submittedName>
        <fullName evidence="3">DUF4834 family protein</fullName>
    </submittedName>
</protein>
<organism evidence="3 4">
    <name type="scientific">Flavobacterium macacae</name>
    <dbReference type="NCBI Taxonomy" id="2488993"/>
    <lineage>
        <taxon>Bacteria</taxon>
        <taxon>Pseudomonadati</taxon>
        <taxon>Bacteroidota</taxon>
        <taxon>Flavobacteriia</taxon>
        <taxon>Flavobacteriales</taxon>
        <taxon>Flavobacteriaceae</taxon>
        <taxon>Flavobacterium</taxon>
    </lineage>
</organism>
<accession>A0A3P3WAR4</accession>
<feature type="region of interest" description="Disordered" evidence="1">
    <location>
        <begin position="49"/>
        <end position="89"/>
    </location>
</feature>
<dbReference type="AlphaFoldDB" id="A0A3P3WAR4"/>
<comment type="caution">
    <text evidence="3">The sequence shown here is derived from an EMBL/GenBank/DDBJ whole genome shotgun (WGS) entry which is preliminary data.</text>
</comment>